<evidence type="ECO:0000313" key="3">
    <source>
        <dbReference type="Proteomes" id="UP000037035"/>
    </source>
</evidence>
<organism evidence="2 3">
    <name type="scientific">Puccinia sorghi</name>
    <dbReference type="NCBI Taxonomy" id="27349"/>
    <lineage>
        <taxon>Eukaryota</taxon>
        <taxon>Fungi</taxon>
        <taxon>Dikarya</taxon>
        <taxon>Basidiomycota</taxon>
        <taxon>Pucciniomycotina</taxon>
        <taxon>Pucciniomycetes</taxon>
        <taxon>Pucciniales</taxon>
        <taxon>Pucciniaceae</taxon>
        <taxon>Puccinia</taxon>
    </lineage>
</organism>
<keyword evidence="1" id="KW-1133">Transmembrane helix</keyword>
<dbReference type="EMBL" id="LAVV01006464">
    <property type="protein sequence ID" value="KNZ59770.1"/>
    <property type="molecule type" value="Genomic_DNA"/>
</dbReference>
<evidence type="ECO:0000256" key="1">
    <source>
        <dbReference type="SAM" id="Phobius"/>
    </source>
</evidence>
<dbReference type="VEuPathDB" id="FungiDB:VP01_1664g4"/>
<feature type="transmembrane region" description="Helical" evidence="1">
    <location>
        <begin position="573"/>
        <end position="591"/>
    </location>
</feature>
<feature type="transmembrane region" description="Helical" evidence="1">
    <location>
        <begin position="631"/>
        <end position="649"/>
    </location>
</feature>
<comment type="caution">
    <text evidence="2">The sequence shown here is derived from an EMBL/GenBank/DDBJ whole genome shotgun (WGS) entry which is preliminary data.</text>
</comment>
<name>A0A0L6VI17_9BASI</name>
<feature type="transmembrane region" description="Helical" evidence="1">
    <location>
        <begin position="656"/>
        <end position="677"/>
    </location>
</feature>
<sequence length="682" mass="79074">MIADSLSKAAPHSSVKKLQDRSFFLRLSTLSSLRSLLLPPQLSIPDQPLRVIVRILAKDKQSISQIYSSTILVDRSYKKNSSTFPQVTVKVFKKLNIIKNLPQINSLLHILFVSFSFSSSVFDPTPSPLVFCPLLLATCFFFPQRDQSFHQVGLLKRQKGSRLDECREDRPPYVERDRERKPLERPRLVQIHKIYCGLRKYTYKVKRLLFLCSQIIKTSQVKTSEISPAESQRVIWWIVFSFLFVFLFSFCFIFMEKLFDYKLVGLKKQYTWDMHFLISLNNYVAFPEKLGVYISSTIFQMLSWEVLVIHKLSIPSCDKLKNLISCYKVEYQFIITSKIIKCILKAHLSMCSTKLIIVVLMMTWEMIFMSKYYHQNYSSVILLEVRLLDFCSEINKRRSDLRSRGCQEDKILYLMIISRRFLSSFACEPFSSFSSLCYATLKPIVALVEPPKVQLKLTRFSFSCIVAYQPSKATLNFSLACVLATLTFSVVDVVEFLRMKYVSASAVLKMIRLKLTTVYKVAFLPLKISPRTKFNLILKYAQHLLSSFLLSDVCISFHLSFLLCLIPKFLKCLQHFCVVCFPLICLSFPHFSSDSLYLSHTPYIKMDAINPTILKTKIEAIPTLTEKILSAWQTLIFILCVTLALFLLIKYIMSLVYYLVNYIYIHLIQAPLFLGLFDNGWA</sequence>
<feature type="transmembrane region" description="Helical" evidence="1">
    <location>
        <begin position="355"/>
        <end position="373"/>
    </location>
</feature>
<keyword evidence="1" id="KW-0472">Membrane</keyword>
<feature type="transmembrane region" description="Helical" evidence="1">
    <location>
        <begin position="475"/>
        <end position="494"/>
    </location>
</feature>
<accession>A0A0L6VI17</accession>
<evidence type="ECO:0000313" key="2">
    <source>
        <dbReference type="EMBL" id="KNZ59770.1"/>
    </source>
</evidence>
<dbReference type="AlphaFoldDB" id="A0A0L6VI17"/>
<feature type="transmembrane region" description="Helical" evidence="1">
    <location>
        <begin position="544"/>
        <end position="566"/>
    </location>
</feature>
<protein>
    <submittedName>
        <fullName evidence="2">Uncharacterized protein</fullName>
    </submittedName>
</protein>
<proteinExistence type="predicted"/>
<dbReference type="Proteomes" id="UP000037035">
    <property type="component" value="Unassembled WGS sequence"/>
</dbReference>
<feature type="transmembrane region" description="Helical" evidence="1">
    <location>
        <begin position="234"/>
        <end position="255"/>
    </location>
</feature>
<keyword evidence="3" id="KW-1185">Reference proteome</keyword>
<reference evidence="2 3" key="1">
    <citation type="submission" date="2015-08" db="EMBL/GenBank/DDBJ databases">
        <title>Next Generation Sequencing and Analysis of the Genome of Puccinia sorghi L Schw, the Causal Agent of Maize Common Rust.</title>
        <authorList>
            <person name="Rochi L."/>
            <person name="Burguener G."/>
            <person name="Darino M."/>
            <person name="Turjanski A."/>
            <person name="Kreff E."/>
            <person name="Dieguez M.J."/>
            <person name="Sacco F."/>
        </authorList>
    </citation>
    <scope>NUCLEOTIDE SEQUENCE [LARGE SCALE GENOMIC DNA]</scope>
    <source>
        <strain evidence="2 3">RO10H11247</strain>
    </source>
</reference>
<keyword evidence="1" id="KW-0812">Transmembrane</keyword>
<gene>
    <name evidence="2" type="ORF">VP01_1664g4</name>
</gene>